<evidence type="ECO:0000259" key="3">
    <source>
        <dbReference type="PROSITE" id="PS50102"/>
    </source>
</evidence>
<accession>A0AAD2G7F2</accession>
<evidence type="ECO:0000313" key="5">
    <source>
        <dbReference type="Proteomes" id="UP001295423"/>
    </source>
</evidence>
<dbReference type="CDD" id="cd00590">
    <property type="entry name" value="RRM_SF"/>
    <property type="match status" value="1"/>
</dbReference>
<dbReference type="PROSITE" id="PS50102">
    <property type="entry name" value="RRM"/>
    <property type="match status" value="1"/>
</dbReference>
<feature type="domain" description="RRM" evidence="3">
    <location>
        <begin position="54"/>
        <end position="170"/>
    </location>
</feature>
<keyword evidence="1" id="KW-0694">RNA-binding</keyword>
<name>A0AAD2G7F2_9STRA</name>
<organism evidence="4 5">
    <name type="scientific">Cylindrotheca closterium</name>
    <dbReference type="NCBI Taxonomy" id="2856"/>
    <lineage>
        <taxon>Eukaryota</taxon>
        <taxon>Sar</taxon>
        <taxon>Stramenopiles</taxon>
        <taxon>Ochrophyta</taxon>
        <taxon>Bacillariophyta</taxon>
        <taxon>Bacillariophyceae</taxon>
        <taxon>Bacillariophycidae</taxon>
        <taxon>Bacillariales</taxon>
        <taxon>Bacillariaceae</taxon>
        <taxon>Cylindrotheca</taxon>
    </lineage>
</organism>
<dbReference type="GO" id="GO:0003723">
    <property type="term" value="F:RNA binding"/>
    <property type="evidence" value="ECO:0007669"/>
    <property type="project" value="UniProtKB-UniRule"/>
</dbReference>
<comment type="caution">
    <text evidence="4">The sequence shown here is derived from an EMBL/GenBank/DDBJ whole genome shotgun (WGS) entry which is preliminary data.</text>
</comment>
<feature type="signal peptide" evidence="2">
    <location>
        <begin position="1"/>
        <end position="23"/>
    </location>
</feature>
<dbReference type="GO" id="GO:0032259">
    <property type="term" value="P:methylation"/>
    <property type="evidence" value="ECO:0007669"/>
    <property type="project" value="InterPro"/>
</dbReference>
<dbReference type="InterPro" id="IPR002877">
    <property type="entry name" value="RNA_MeTrfase_FtsJ_dom"/>
</dbReference>
<gene>
    <name evidence="4" type="ORF">CYCCA115_LOCUS20940</name>
</gene>
<evidence type="ECO:0000256" key="1">
    <source>
        <dbReference type="PROSITE-ProRule" id="PRU00176"/>
    </source>
</evidence>
<dbReference type="AlphaFoldDB" id="A0AAD2G7F2"/>
<protein>
    <recommendedName>
        <fullName evidence="3">RRM domain-containing protein</fullName>
    </recommendedName>
</protein>
<keyword evidence="2" id="KW-0732">Signal</keyword>
<sequence>MVRQQICRFLFLTAFCIYPNCDALALQRHQQSVALYENKLSTDSPKAEAGKSGDVLFVEDLRPSAIIGNQFPLNTTENYAKSVSSALLTTRLTNHFVQFGNVRKLSVLGVEDYHQCRQKRRRRPYAFVTFEEKESATLAIRDHEECKATSSRDGGTANQALFRRISYSSVPDTWRRKPVKPQDKIGDLSASIIDGFQSGTLKADIVLQVNKSHLHRVMDYVNKGLSMAHVATVTGYVEKTCSRTTSLIFIKIDSEKASVSSFVEESLAQDPFIYKGLNKVYAIDDSSMCLSEQEVCLEACGLLRELQLQNGSAPISVKVQTFPPQIQSQIVETMEHHQRQEDPSNRFEMAPSKHSHLLSVVRIDRIEGESMFLWSLKPTWDANIEDIQSSSLLGDTDVVSRAYFKLKEAIERSQSTVKKFQTMHHELKGSDEKSMVAIDCGAAPGGWTKYLALDFGCTTTYSVDPGRLDPTVEKLEGVVHVPLKALEAIEDFSKQGNICADIWVSDMCLHDMNGQIDIFKQAIEAGVVRRSALFCLTLKCTTGFSKGSYDKQVELASQNLEGIASDITTLHLFSNRKGERTIVGLVGN</sequence>
<dbReference type="Proteomes" id="UP001295423">
    <property type="component" value="Unassembled WGS sequence"/>
</dbReference>
<proteinExistence type="predicted"/>
<reference evidence="4" key="1">
    <citation type="submission" date="2023-08" db="EMBL/GenBank/DDBJ databases">
        <authorList>
            <person name="Audoor S."/>
            <person name="Bilcke G."/>
        </authorList>
    </citation>
    <scope>NUCLEOTIDE SEQUENCE</scope>
</reference>
<dbReference type="InterPro" id="IPR000504">
    <property type="entry name" value="RRM_dom"/>
</dbReference>
<dbReference type="EMBL" id="CAKOGP040002202">
    <property type="protein sequence ID" value="CAJ1965085.1"/>
    <property type="molecule type" value="Genomic_DNA"/>
</dbReference>
<dbReference type="InterPro" id="IPR035979">
    <property type="entry name" value="RBD_domain_sf"/>
</dbReference>
<dbReference type="Gene3D" id="3.30.70.330">
    <property type="match status" value="1"/>
</dbReference>
<dbReference type="GO" id="GO:0008168">
    <property type="term" value="F:methyltransferase activity"/>
    <property type="evidence" value="ECO:0007669"/>
    <property type="project" value="InterPro"/>
</dbReference>
<dbReference type="InterPro" id="IPR029063">
    <property type="entry name" value="SAM-dependent_MTases_sf"/>
</dbReference>
<keyword evidence="5" id="KW-1185">Reference proteome</keyword>
<feature type="chain" id="PRO_5042198053" description="RRM domain-containing protein" evidence="2">
    <location>
        <begin position="24"/>
        <end position="588"/>
    </location>
</feature>
<dbReference type="Gene3D" id="3.40.50.150">
    <property type="entry name" value="Vaccinia Virus protein VP39"/>
    <property type="match status" value="1"/>
</dbReference>
<dbReference type="SUPFAM" id="SSF54928">
    <property type="entry name" value="RNA-binding domain, RBD"/>
    <property type="match status" value="1"/>
</dbReference>
<evidence type="ECO:0000256" key="2">
    <source>
        <dbReference type="SAM" id="SignalP"/>
    </source>
</evidence>
<dbReference type="Pfam" id="PF01728">
    <property type="entry name" value="FtsJ"/>
    <property type="match status" value="1"/>
</dbReference>
<dbReference type="SUPFAM" id="SSF53335">
    <property type="entry name" value="S-adenosyl-L-methionine-dependent methyltransferases"/>
    <property type="match status" value="1"/>
</dbReference>
<dbReference type="InterPro" id="IPR012677">
    <property type="entry name" value="Nucleotide-bd_a/b_plait_sf"/>
</dbReference>
<evidence type="ECO:0000313" key="4">
    <source>
        <dbReference type="EMBL" id="CAJ1965085.1"/>
    </source>
</evidence>